<evidence type="ECO:0000256" key="5">
    <source>
        <dbReference type="ARBA" id="ARBA00023136"/>
    </source>
</evidence>
<dbReference type="InterPro" id="IPR005495">
    <property type="entry name" value="LptG/LptF_permease"/>
</dbReference>
<feature type="transmembrane region" description="Helical" evidence="6">
    <location>
        <begin position="309"/>
        <end position="326"/>
    </location>
</feature>
<evidence type="ECO:0000313" key="8">
    <source>
        <dbReference type="Proteomes" id="UP000826014"/>
    </source>
</evidence>
<evidence type="ECO:0000313" key="7">
    <source>
        <dbReference type="EMBL" id="QYF48512.1"/>
    </source>
</evidence>
<feature type="transmembrane region" description="Helical" evidence="6">
    <location>
        <begin position="53"/>
        <end position="78"/>
    </location>
</feature>
<keyword evidence="8" id="KW-1185">Reference proteome</keyword>
<keyword evidence="4 6" id="KW-1133">Transmembrane helix</keyword>
<feature type="transmembrane region" description="Helical" evidence="6">
    <location>
        <begin position="98"/>
        <end position="121"/>
    </location>
</feature>
<dbReference type="PANTHER" id="PTHR33529:SF2">
    <property type="entry name" value="LIPOPOLYSACCHARIDE EXPORT SYSTEM PERMEASE PROTEIN LPTG"/>
    <property type="match status" value="1"/>
</dbReference>
<keyword evidence="5 6" id="KW-0472">Membrane</keyword>
<evidence type="ECO:0000256" key="6">
    <source>
        <dbReference type="SAM" id="Phobius"/>
    </source>
</evidence>
<proteinExistence type="predicted"/>
<dbReference type="RefSeq" id="WP_215216712.1">
    <property type="nucleotide sequence ID" value="NZ_CP075587.1"/>
</dbReference>
<evidence type="ECO:0000256" key="1">
    <source>
        <dbReference type="ARBA" id="ARBA00004651"/>
    </source>
</evidence>
<reference evidence="7 8" key="1">
    <citation type="journal article" date="2022" name="bioRxiv">
        <title>Ecology and evolution of chlamydial symbionts of arthropods.</title>
        <authorList>
            <person name="Halter T."/>
            <person name="Koestlbacher S."/>
            <person name="Collingro A."/>
            <person name="Sixt B.S."/>
            <person name="Toenshoff E.R."/>
            <person name="Hendrickx F."/>
            <person name="Kostanjsek R."/>
            <person name="Horn M."/>
        </authorList>
    </citation>
    <scope>NUCLEOTIDE SEQUENCE [LARGE SCALE GENOMIC DNA]</scope>
    <source>
        <strain evidence="7">W744xW776</strain>
    </source>
</reference>
<dbReference type="Proteomes" id="UP000826014">
    <property type="component" value="Chromosome"/>
</dbReference>
<dbReference type="Pfam" id="PF03739">
    <property type="entry name" value="LptF_LptG"/>
    <property type="match status" value="1"/>
</dbReference>
<protein>
    <submittedName>
        <fullName evidence="7">Lipopolysaccharide export system permease LptF/LptG</fullName>
    </submittedName>
</protein>
<name>A0ABX8UZX3_9BACT</name>
<gene>
    <name evidence="7" type="ORF">RHABOEDO_000687</name>
</gene>
<sequence>MPILWRYLLRNYFQVFFLCVSAFISVLLVLRFQEIARFITSEASFTKIILFSLYQIPYILPIAIPISCLISSILLLQRLSYHQEITALRMVGLSLQKIVSPILASGFLLVLLNAMIAFELAPICRSKARMLIYETVTFNPLFILQKESPVKLKNMYIDLQVSKGATSAEDVIIAINNSSNKRLSLFSFRNLSLVNEELEGSAISYISSFDSKQEQGFDHLMIENQDHMKIKAIQLGQFMQHTNWLSHHDYLTLRMLLAKESLEAHSKIPKKILIEIAKRISIAFAAFTFTLIGTYLGLQIGRNQSKKKILWAISLVAFFMLCFIIAKSMYPNALLAISLLLIPHLLIVCASYRQLKLVSKGIE</sequence>
<comment type="subcellular location">
    <subcellularLocation>
        <location evidence="1">Cell membrane</location>
        <topology evidence="1">Multi-pass membrane protein</topology>
    </subcellularLocation>
</comment>
<keyword evidence="2" id="KW-1003">Cell membrane</keyword>
<organism evidence="7 8">
    <name type="scientific">Candidatus Rhabdochlamydia oedothoracis</name>
    <dbReference type="NCBI Taxonomy" id="2720720"/>
    <lineage>
        <taxon>Bacteria</taxon>
        <taxon>Pseudomonadati</taxon>
        <taxon>Chlamydiota</taxon>
        <taxon>Chlamydiia</taxon>
        <taxon>Parachlamydiales</taxon>
        <taxon>Candidatus Rhabdochlamydiaceae</taxon>
        <taxon>Candidatus Rhabdochlamydia</taxon>
    </lineage>
</organism>
<feature type="transmembrane region" description="Helical" evidence="6">
    <location>
        <begin position="12"/>
        <end position="32"/>
    </location>
</feature>
<feature type="transmembrane region" description="Helical" evidence="6">
    <location>
        <begin position="333"/>
        <end position="353"/>
    </location>
</feature>
<feature type="transmembrane region" description="Helical" evidence="6">
    <location>
        <begin position="280"/>
        <end position="297"/>
    </location>
</feature>
<accession>A0ABX8UZX3</accession>
<dbReference type="PANTHER" id="PTHR33529">
    <property type="entry name" value="SLR0882 PROTEIN-RELATED"/>
    <property type="match status" value="1"/>
</dbReference>
<evidence type="ECO:0000256" key="3">
    <source>
        <dbReference type="ARBA" id="ARBA00022692"/>
    </source>
</evidence>
<evidence type="ECO:0000256" key="2">
    <source>
        <dbReference type="ARBA" id="ARBA00022475"/>
    </source>
</evidence>
<evidence type="ECO:0000256" key="4">
    <source>
        <dbReference type="ARBA" id="ARBA00022989"/>
    </source>
</evidence>
<keyword evidence="3 6" id="KW-0812">Transmembrane</keyword>
<dbReference type="EMBL" id="CP075587">
    <property type="protein sequence ID" value="QYF48512.1"/>
    <property type="molecule type" value="Genomic_DNA"/>
</dbReference>